<proteinExistence type="inferred from homology"/>
<sequence length="257" mass="27768">MAYETIRVEVRGRVGLVTLHRPAAMNAMSTTLLKELMQALVAFDKDQKIGAIVVTGSDKVFASGFDVKEMQSLDFPDIFYGDFPNEGERIADIRKPIIAAVAGFALGAGCELALACDILFAADSAKFGLPQITLGILPGMGGTQRLARSIGKAKTMDLCLTGRMMGAEEAERCGLVARVVPAANLLEEALRTADRISDFSLPAVMMAKEAVARAYETPLSEGLVAERRLFQAAFALDDRAEGMQAFVEKREAQFKNR</sequence>
<dbReference type="Proteomes" id="UP000190135">
    <property type="component" value="Unassembled WGS sequence"/>
</dbReference>
<dbReference type="FunFam" id="3.90.226.10:FF:000009">
    <property type="entry name" value="Carnitinyl-CoA dehydratase"/>
    <property type="match status" value="1"/>
</dbReference>
<dbReference type="STRING" id="1365950.SAMN05428963_107156"/>
<protein>
    <submittedName>
        <fullName evidence="4">Enoyl-CoA hydratase</fullName>
    </submittedName>
</protein>
<dbReference type="SUPFAM" id="SSF52096">
    <property type="entry name" value="ClpP/crotonase"/>
    <property type="match status" value="1"/>
</dbReference>
<dbReference type="Gene3D" id="1.10.12.10">
    <property type="entry name" value="Lyase 2-enoyl-coa Hydratase, Chain A, domain 2"/>
    <property type="match status" value="1"/>
</dbReference>
<gene>
    <name evidence="4" type="ORF">SAMN05428963_107156</name>
</gene>
<evidence type="ECO:0000313" key="5">
    <source>
        <dbReference type="Proteomes" id="UP000190135"/>
    </source>
</evidence>
<dbReference type="InterPro" id="IPR018376">
    <property type="entry name" value="Enoyl-CoA_hyd/isom_CS"/>
</dbReference>
<evidence type="ECO:0000313" key="4">
    <source>
        <dbReference type="EMBL" id="SKA17964.1"/>
    </source>
</evidence>
<evidence type="ECO:0000256" key="3">
    <source>
        <dbReference type="RuleBase" id="RU003707"/>
    </source>
</evidence>
<dbReference type="InterPro" id="IPR014748">
    <property type="entry name" value="Enoyl-CoA_hydra_C"/>
</dbReference>
<dbReference type="PANTHER" id="PTHR11941">
    <property type="entry name" value="ENOYL-COA HYDRATASE-RELATED"/>
    <property type="match status" value="1"/>
</dbReference>
<dbReference type="InterPro" id="IPR001753">
    <property type="entry name" value="Enoyl-CoA_hydra/iso"/>
</dbReference>
<dbReference type="GO" id="GO:0016836">
    <property type="term" value="F:hydro-lyase activity"/>
    <property type="evidence" value="ECO:0007669"/>
    <property type="project" value="UniProtKB-ARBA"/>
</dbReference>
<dbReference type="PANTHER" id="PTHR11941:SF54">
    <property type="entry name" value="ENOYL-COA HYDRATASE, MITOCHONDRIAL"/>
    <property type="match status" value="1"/>
</dbReference>
<organism evidence="4 5">
    <name type="scientific">Consotaella salsifontis</name>
    <dbReference type="NCBI Taxonomy" id="1365950"/>
    <lineage>
        <taxon>Bacteria</taxon>
        <taxon>Pseudomonadati</taxon>
        <taxon>Pseudomonadota</taxon>
        <taxon>Alphaproteobacteria</taxon>
        <taxon>Hyphomicrobiales</taxon>
        <taxon>Aurantimonadaceae</taxon>
        <taxon>Consotaella</taxon>
    </lineage>
</organism>
<dbReference type="GO" id="GO:0006635">
    <property type="term" value="P:fatty acid beta-oxidation"/>
    <property type="evidence" value="ECO:0007669"/>
    <property type="project" value="TreeGrafter"/>
</dbReference>
<accession>A0A1T4RPR8</accession>
<dbReference type="FunFam" id="1.10.12.10:FF:000001">
    <property type="entry name" value="Probable enoyl-CoA hydratase, mitochondrial"/>
    <property type="match status" value="1"/>
</dbReference>
<comment type="similarity">
    <text evidence="1 3">Belongs to the enoyl-CoA hydratase/isomerase family.</text>
</comment>
<dbReference type="AlphaFoldDB" id="A0A1T4RPR8"/>
<dbReference type="NCBIfam" id="NF004517">
    <property type="entry name" value="PRK05862.1"/>
    <property type="match status" value="1"/>
</dbReference>
<dbReference type="PROSITE" id="PS00166">
    <property type="entry name" value="ENOYL_COA_HYDRATASE"/>
    <property type="match status" value="1"/>
</dbReference>
<keyword evidence="2" id="KW-0456">Lyase</keyword>
<evidence type="ECO:0000256" key="1">
    <source>
        <dbReference type="ARBA" id="ARBA00005254"/>
    </source>
</evidence>
<name>A0A1T4RPR8_9HYPH</name>
<dbReference type="EMBL" id="FUXL01000007">
    <property type="protein sequence ID" value="SKA17964.1"/>
    <property type="molecule type" value="Genomic_DNA"/>
</dbReference>
<dbReference type="CDD" id="cd06558">
    <property type="entry name" value="crotonase-like"/>
    <property type="match status" value="1"/>
</dbReference>
<evidence type="ECO:0000256" key="2">
    <source>
        <dbReference type="ARBA" id="ARBA00023239"/>
    </source>
</evidence>
<dbReference type="Gene3D" id="3.90.226.10">
    <property type="entry name" value="2-enoyl-CoA Hydratase, Chain A, domain 1"/>
    <property type="match status" value="1"/>
</dbReference>
<keyword evidence="5" id="KW-1185">Reference proteome</keyword>
<dbReference type="Pfam" id="PF00378">
    <property type="entry name" value="ECH_1"/>
    <property type="match status" value="1"/>
</dbReference>
<dbReference type="OrthoDB" id="9775794at2"/>
<dbReference type="RefSeq" id="WP_078708653.1">
    <property type="nucleotide sequence ID" value="NZ_FUXL01000007.1"/>
</dbReference>
<reference evidence="4 5" key="1">
    <citation type="submission" date="2017-02" db="EMBL/GenBank/DDBJ databases">
        <authorList>
            <person name="Peterson S.W."/>
        </authorList>
    </citation>
    <scope>NUCLEOTIDE SEQUENCE [LARGE SCALE GENOMIC DNA]</scope>
    <source>
        <strain evidence="4 5">USBA 369</strain>
    </source>
</reference>
<dbReference type="InterPro" id="IPR029045">
    <property type="entry name" value="ClpP/crotonase-like_dom_sf"/>
</dbReference>